<evidence type="ECO:0000313" key="2">
    <source>
        <dbReference type="Proteomes" id="UP000017831"/>
    </source>
</evidence>
<gene>
    <name evidence="1" type="ORF">HMPREF1534_00258</name>
</gene>
<proteinExistence type="predicted"/>
<dbReference type="HOGENOM" id="CLU_036375_1_0_10"/>
<reference evidence="1 2" key="1">
    <citation type="submission" date="2013-04" db="EMBL/GenBank/DDBJ databases">
        <title>The Genome Sequence of Bacteroides massiliensis DSM 17679.</title>
        <authorList>
            <consortium name="The Broad Institute Genomics Platform"/>
            <person name="Earl A."/>
            <person name="Ward D."/>
            <person name="Feldgarden M."/>
            <person name="Gevers D."/>
            <person name="Martens E."/>
            <person name="Fenner L."/>
            <person name="Roux V."/>
            <person name="Mallet M.N."/>
            <person name="Raoult D."/>
            <person name="Walker B."/>
            <person name="Young S."/>
            <person name="Zeng Q."/>
            <person name="Gargeya S."/>
            <person name="Fitzgerald M."/>
            <person name="Haas B."/>
            <person name="Abouelleil A."/>
            <person name="Allen A.W."/>
            <person name="Alvarado L."/>
            <person name="Arachchi H.M."/>
            <person name="Berlin A.M."/>
            <person name="Chapman S.B."/>
            <person name="Gainer-Dewar J."/>
            <person name="Goldberg J."/>
            <person name="Griggs A."/>
            <person name="Gujja S."/>
            <person name="Hansen M."/>
            <person name="Howarth C."/>
            <person name="Imamovic A."/>
            <person name="Ireland A."/>
            <person name="Larimer J."/>
            <person name="McCowan C."/>
            <person name="Murphy C."/>
            <person name="Pearson M."/>
            <person name="Poon T.W."/>
            <person name="Priest M."/>
            <person name="Roberts A."/>
            <person name="Saif S."/>
            <person name="Shea T."/>
            <person name="Sisk P."/>
            <person name="Sykes S."/>
            <person name="Wortman J."/>
            <person name="Nusbaum C."/>
            <person name="Birren B."/>
        </authorList>
    </citation>
    <scope>NUCLEOTIDE SEQUENCE [LARGE SCALE GENOMIC DNA]</scope>
    <source>
        <strain evidence="2">B84634 / Timone 84634 / DSM 17679 / JCM 13223</strain>
    </source>
</reference>
<keyword evidence="2" id="KW-1185">Reference proteome</keyword>
<dbReference type="STRING" id="1121098.HMPREF1534_00258"/>
<name>U6RNV8_9BACT</name>
<organism evidence="1 2">
    <name type="scientific">Phocaeicola massiliensis B84634 = Timone 84634 = DSM 17679 = JCM 13223</name>
    <dbReference type="NCBI Taxonomy" id="1121098"/>
    <lineage>
        <taxon>Bacteria</taxon>
        <taxon>Pseudomonadati</taxon>
        <taxon>Bacteroidota</taxon>
        <taxon>Bacteroidia</taxon>
        <taxon>Bacteroidales</taxon>
        <taxon>Bacteroidaceae</taxon>
        <taxon>Phocaeicola</taxon>
    </lineage>
</organism>
<dbReference type="InterPro" id="IPR011042">
    <property type="entry name" value="6-blade_b-propeller_TolB-like"/>
</dbReference>
<dbReference type="RefSeq" id="WP_005936032.1">
    <property type="nucleotide sequence ID" value="NZ_KB890364.1"/>
</dbReference>
<evidence type="ECO:0008006" key="3">
    <source>
        <dbReference type="Google" id="ProtNLM"/>
    </source>
</evidence>
<dbReference type="PROSITE" id="PS51257">
    <property type="entry name" value="PROKAR_LIPOPROTEIN"/>
    <property type="match status" value="1"/>
</dbReference>
<dbReference type="Gene3D" id="2.120.10.30">
    <property type="entry name" value="TolB, C-terminal domain"/>
    <property type="match status" value="1"/>
</dbReference>
<evidence type="ECO:0000313" key="1">
    <source>
        <dbReference type="EMBL" id="EOA58294.1"/>
    </source>
</evidence>
<comment type="caution">
    <text evidence="1">The sequence shown here is derived from an EMBL/GenBank/DDBJ whole genome shotgun (WGS) entry which is preliminary data.</text>
</comment>
<dbReference type="Pfam" id="PF17170">
    <property type="entry name" value="DUF5128"/>
    <property type="match status" value="1"/>
</dbReference>
<protein>
    <recommendedName>
        <fullName evidence="3">6-bladed beta-propeller</fullName>
    </recommendedName>
</protein>
<sequence length="413" mass="47479">MRTHFFWVLATLIITACNNKQKENDNTASDDSKIWNELPTVAAEVKTNGTTLMVCDWTAVKDSIHLPLSYFIEDLEIVKLDNKDEALVRNSSVTVSDNYILIHCSQNIPFKLFDRKGKFLRNIGSVGNGPGEYTQVGPFQLDEKHDRIYLMPWNATKLITYNLNGELQKNIPLIDEAEKWMLPKSVFYADGDKGRITVATLPWKNNPRMIWVQDLEGNRLAELSPITEMKPDYSNDIYHNNNTEAFDFSFLDFHIEKADTLYHYDYAQNKLQPTFTIHFSGGKIPIHWQYEYPTCFIGTVVGKMEQTDNHGGSETREHRNFIVDKKTLKGGLYKVHNDFLGGGDAFWFASCRNGYYIRNVDPGVLKKELETALKTTNLLPEIREKVNTLASSIQENDNNYLLIGRMKQMNDNH</sequence>
<dbReference type="OrthoDB" id="982554at2"/>
<dbReference type="eggNOG" id="ENOG5030TXN">
    <property type="taxonomic scope" value="Bacteria"/>
</dbReference>
<dbReference type="PATRIC" id="fig|1121098.3.peg.259"/>
<dbReference type="AlphaFoldDB" id="U6RNV8"/>
<dbReference type="EMBL" id="AQHY01000004">
    <property type="protein sequence ID" value="EOA58294.1"/>
    <property type="molecule type" value="Genomic_DNA"/>
</dbReference>
<dbReference type="Proteomes" id="UP000017831">
    <property type="component" value="Unassembled WGS sequence"/>
</dbReference>
<dbReference type="GeneID" id="60063662"/>
<accession>U6RNV8</accession>